<dbReference type="EMBL" id="JBJQOH010000001">
    <property type="protein sequence ID" value="KAL3700568.1"/>
    <property type="molecule type" value="Genomic_DNA"/>
</dbReference>
<keyword evidence="2" id="KW-1185">Reference proteome</keyword>
<comment type="caution">
    <text evidence="1">The sequence shown here is derived from an EMBL/GenBank/DDBJ whole genome shotgun (WGS) entry which is preliminary data.</text>
</comment>
<name>A0ABD3IA45_9MARC</name>
<dbReference type="AlphaFoldDB" id="A0ABD3IA45"/>
<evidence type="ECO:0000313" key="2">
    <source>
        <dbReference type="Proteomes" id="UP001633002"/>
    </source>
</evidence>
<evidence type="ECO:0000313" key="1">
    <source>
        <dbReference type="EMBL" id="KAL3700568.1"/>
    </source>
</evidence>
<dbReference type="Proteomes" id="UP001633002">
    <property type="component" value="Unassembled WGS sequence"/>
</dbReference>
<accession>A0ABD3IA45</accession>
<protein>
    <submittedName>
        <fullName evidence="1">Uncharacterized protein</fullName>
    </submittedName>
</protein>
<gene>
    <name evidence="1" type="ORF">R1sor_018590</name>
</gene>
<proteinExistence type="predicted"/>
<reference evidence="1 2" key="1">
    <citation type="submission" date="2024-09" db="EMBL/GenBank/DDBJ databases">
        <title>Chromosome-scale assembly of Riccia sorocarpa.</title>
        <authorList>
            <person name="Paukszto L."/>
        </authorList>
    </citation>
    <scope>NUCLEOTIDE SEQUENCE [LARGE SCALE GENOMIC DNA]</scope>
    <source>
        <strain evidence="1">LP-2024</strain>
        <tissue evidence="1">Aerial parts of the thallus</tissue>
    </source>
</reference>
<sequence>MDNEASQTRQWISELRDLGYDRDLPTPINLAIQITMAAITSKAVHELIQQLDKAAVASNKDDSEEFDNSEAACHAALMLESLGIEHWVNLFHTFTTKGEDATLAAIRLLHEELPSILENDILEEGRVDKLANIIGKALS</sequence>
<organism evidence="1 2">
    <name type="scientific">Riccia sorocarpa</name>
    <dbReference type="NCBI Taxonomy" id="122646"/>
    <lineage>
        <taxon>Eukaryota</taxon>
        <taxon>Viridiplantae</taxon>
        <taxon>Streptophyta</taxon>
        <taxon>Embryophyta</taxon>
        <taxon>Marchantiophyta</taxon>
        <taxon>Marchantiopsida</taxon>
        <taxon>Marchantiidae</taxon>
        <taxon>Marchantiales</taxon>
        <taxon>Ricciaceae</taxon>
        <taxon>Riccia</taxon>
    </lineage>
</organism>